<dbReference type="Gene3D" id="3.20.20.120">
    <property type="entry name" value="Enolase-like C-terminal domain"/>
    <property type="match status" value="1"/>
</dbReference>
<dbReference type="PANTHER" id="PTHR13794:SF58">
    <property type="entry name" value="MITOCHONDRIAL ENOLASE SUPERFAMILY MEMBER 1"/>
    <property type="match status" value="1"/>
</dbReference>
<dbReference type="PANTHER" id="PTHR13794">
    <property type="entry name" value="ENOLASE SUPERFAMILY, MANDELATE RACEMASE"/>
    <property type="match status" value="1"/>
</dbReference>
<name>A0ABW0H1Z0_9HYPH</name>
<sequence>MKIKCVETFSNQYVGFVRITAEDGTQGMGQLSTYHSDIASLVLHRQVAPHVLGVEFDDIDALSEKVIEREHKFPGSYMKRAIGGLDTAIWDLRGKVTGLPVVKLLGGEPGKLRAYASSMKRDITPADEAERFKRLRDRFGFDAFKFRIAAEYGHDVDEWPGRTEEIVPMIRKALGPEVALLVDANSGFSPERAIEVGRMLQDNGIEHFEEPCLYWELEQTKQVAQALDIAVTGGEQDCEIATWRHMIDMRAVDIVQPDILYLGGISRTLRVCAMARAAGLPVTPHSANLGMVTLFTMHLLRAIEGAGKYLEFSIEGPDYYPWQEGLFVTSPYDVQDGMVTVSDAPGWGVEINPEWLARSHYQVSKTE</sequence>
<dbReference type="Gene3D" id="3.30.390.10">
    <property type="entry name" value="Enolase-like, N-terminal domain"/>
    <property type="match status" value="1"/>
</dbReference>
<evidence type="ECO:0000256" key="2">
    <source>
        <dbReference type="ARBA" id="ARBA00022723"/>
    </source>
</evidence>
<comment type="cofactor">
    <cofactor evidence="1">
        <name>Mg(2+)</name>
        <dbReference type="ChEBI" id="CHEBI:18420"/>
    </cofactor>
</comment>
<protein>
    <submittedName>
        <fullName evidence="5">Mandelate racemase/muconate lactonizing enzyme family protein</fullName>
    </submittedName>
</protein>
<organism evidence="5 6">
    <name type="scientific">Aquamicrobium segne</name>
    <dbReference type="NCBI Taxonomy" id="469547"/>
    <lineage>
        <taxon>Bacteria</taxon>
        <taxon>Pseudomonadati</taxon>
        <taxon>Pseudomonadota</taxon>
        <taxon>Alphaproteobacteria</taxon>
        <taxon>Hyphomicrobiales</taxon>
        <taxon>Phyllobacteriaceae</taxon>
        <taxon>Aquamicrobium</taxon>
    </lineage>
</organism>
<dbReference type="Pfam" id="PF13378">
    <property type="entry name" value="MR_MLE_C"/>
    <property type="match status" value="1"/>
</dbReference>
<accession>A0ABW0H1Z0</accession>
<dbReference type="InterPro" id="IPR029065">
    <property type="entry name" value="Enolase_C-like"/>
</dbReference>
<dbReference type="SFLD" id="SFLDS00001">
    <property type="entry name" value="Enolase"/>
    <property type="match status" value="1"/>
</dbReference>
<dbReference type="InterPro" id="IPR046945">
    <property type="entry name" value="RHMD-like"/>
</dbReference>
<dbReference type="InterPro" id="IPR013341">
    <property type="entry name" value="Mandelate_racemase_N_dom"/>
</dbReference>
<dbReference type="SFLD" id="SFLDG00179">
    <property type="entry name" value="mandelate_racemase"/>
    <property type="match status" value="1"/>
</dbReference>
<gene>
    <name evidence="5" type="ORF">ACFPLB_15765</name>
</gene>
<dbReference type="InterPro" id="IPR029017">
    <property type="entry name" value="Enolase-like_N"/>
</dbReference>
<dbReference type="InterPro" id="IPR036849">
    <property type="entry name" value="Enolase-like_C_sf"/>
</dbReference>
<proteinExistence type="predicted"/>
<reference evidence="6" key="1">
    <citation type="journal article" date="2019" name="Int. J. Syst. Evol. Microbiol.">
        <title>The Global Catalogue of Microorganisms (GCM) 10K type strain sequencing project: providing services to taxonomists for standard genome sequencing and annotation.</title>
        <authorList>
            <consortium name="The Broad Institute Genomics Platform"/>
            <consortium name="The Broad Institute Genome Sequencing Center for Infectious Disease"/>
            <person name="Wu L."/>
            <person name="Ma J."/>
        </authorList>
    </citation>
    <scope>NUCLEOTIDE SEQUENCE [LARGE SCALE GENOMIC DNA]</scope>
    <source>
        <strain evidence="6">CGMCC 4.1415</strain>
    </source>
</reference>
<dbReference type="CDD" id="cd03316">
    <property type="entry name" value="MR_like"/>
    <property type="match status" value="1"/>
</dbReference>
<comment type="caution">
    <text evidence="5">The sequence shown here is derived from an EMBL/GenBank/DDBJ whole genome shotgun (WGS) entry which is preliminary data.</text>
</comment>
<feature type="domain" description="Mandelate racemase/muconate lactonizing enzyme C-terminal" evidence="4">
    <location>
        <begin position="125"/>
        <end position="230"/>
    </location>
</feature>
<dbReference type="RefSeq" id="WP_378231378.1">
    <property type="nucleotide sequence ID" value="NZ_JBHSLL010000056.1"/>
</dbReference>
<evidence type="ECO:0000313" key="5">
    <source>
        <dbReference type="EMBL" id="MFC5387416.1"/>
    </source>
</evidence>
<dbReference type="SUPFAM" id="SSF54826">
    <property type="entry name" value="Enolase N-terminal domain-like"/>
    <property type="match status" value="1"/>
</dbReference>
<dbReference type="InterPro" id="IPR013342">
    <property type="entry name" value="Mandelate_racemase_C"/>
</dbReference>
<keyword evidence="3" id="KW-0460">Magnesium</keyword>
<dbReference type="Pfam" id="PF02746">
    <property type="entry name" value="MR_MLE_N"/>
    <property type="match status" value="1"/>
</dbReference>
<dbReference type="SUPFAM" id="SSF51604">
    <property type="entry name" value="Enolase C-terminal domain-like"/>
    <property type="match status" value="1"/>
</dbReference>
<evidence type="ECO:0000259" key="4">
    <source>
        <dbReference type="SMART" id="SM00922"/>
    </source>
</evidence>
<dbReference type="Proteomes" id="UP001596016">
    <property type="component" value="Unassembled WGS sequence"/>
</dbReference>
<dbReference type="EMBL" id="JBHSLL010000056">
    <property type="protein sequence ID" value="MFC5387416.1"/>
    <property type="molecule type" value="Genomic_DNA"/>
</dbReference>
<evidence type="ECO:0000256" key="1">
    <source>
        <dbReference type="ARBA" id="ARBA00001946"/>
    </source>
</evidence>
<keyword evidence="6" id="KW-1185">Reference proteome</keyword>
<dbReference type="SMART" id="SM00922">
    <property type="entry name" value="MR_MLE"/>
    <property type="match status" value="1"/>
</dbReference>
<evidence type="ECO:0000256" key="3">
    <source>
        <dbReference type="ARBA" id="ARBA00022842"/>
    </source>
</evidence>
<keyword evidence="2" id="KW-0479">Metal-binding</keyword>
<evidence type="ECO:0000313" key="6">
    <source>
        <dbReference type="Proteomes" id="UP001596016"/>
    </source>
</evidence>